<dbReference type="Pfam" id="PF10117">
    <property type="entry name" value="McrBC"/>
    <property type="match status" value="1"/>
</dbReference>
<organism evidence="1 2">
    <name type="scientific">Geopseudomonas aromaticivorans</name>
    <dbReference type="NCBI Taxonomy" id="2849492"/>
    <lineage>
        <taxon>Bacteria</taxon>
        <taxon>Pseudomonadati</taxon>
        <taxon>Pseudomonadota</taxon>
        <taxon>Gammaproteobacteria</taxon>
        <taxon>Pseudomonadales</taxon>
        <taxon>Pseudomonadaceae</taxon>
        <taxon>Geopseudomonas</taxon>
    </lineage>
</organism>
<gene>
    <name evidence="1" type="ORF">KRX52_18125</name>
</gene>
<dbReference type="InterPro" id="IPR019292">
    <property type="entry name" value="McrC"/>
</dbReference>
<reference evidence="1 2" key="1">
    <citation type="submission" date="2021-06" db="EMBL/GenBank/DDBJ databases">
        <title>Differences between aerobic and microaerobic xylene degrading microbial communities.</title>
        <authorList>
            <person name="Banerjee S."/>
            <person name="Tancsics A."/>
        </authorList>
    </citation>
    <scope>NUCLEOTIDE SEQUENCE [LARGE SCALE GENOMIC DNA]</scope>
    <source>
        <strain evidence="1 2">MAP12</strain>
    </source>
</reference>
<dbReference type="Proteomes" id="UP000813068">
    <property type="component" value="Unassembled WGS sequence"/>
</dbReference>
<protein>
    <submittedName>
        <fullName evidence="1">McrC family protein</fullName>
    </submittedName>
</protein>
<sequence>MPATGDGLERGGERGDAVVDGGGDAGGWLSGRCCCLIDLQQDSRRDCFPMERLFERHVEVLLGKQLPSGAKLLPQRSRHSLCTHRDEPMFRLKPDLLLEHRGRTWVLDSKWKLIDAAARERNYGLSQADFYQLYAYGQTHLQGQGEMALIYPRTERFREPLKPFAFSEQLRLWVLPFDLLAGELLGGERVGLPLGC</sequence>
<dbReference type="EMBL" id="JAHRGL010000062">
    <property type="protein sequence ID" value="MBV2134692.1"/>
    <property type="molecule type" value="Genomic_DNA"/>
</dbReference>
<keyword evidence="2" id="KW-1185">Reference proteome</keyword>
<proteinExistence type="predicted"/>
<evidence type="ECO:0000313" key="1">
    <source>
        <dbReference type="EMBL" id="MBV2134692.1"/>
    </source>
</evidence>
<comment type="caution">
    <text evidence="1">The sequence shown here is derived from an EMBL/GenBank/DDBJ whole genome shotgun (WGS) entry which is preliminary data.</text>
</comment>
<dbReference type="PANTHER" id="PTHR38733">
    <property type="entry name" value="PROTEIN MCRC"/>
    <property type="match status" value="1"/>
</dbReference>
<evidence type="ECO:0000313" key="2">
    <source>
        <dbReference type="Proteomes" id="UP000813068"/>
    </source>
</evidence>
<name>A0ABS6N0W2_9GAMM</name>
<dbReference type="PANTHER" id="PTHR38733:SF1">
    <property type="entry name" value="TYPE IV METHYL-DIRECTED RESTRICTION ENZYME ECOKMCRBC"/>
    <property type="match status" value="1"/>
</dbReference>
<accession>A0ABS6N0W2</accession>